<protein>
    <submittedName>
        <fullName evidence="2">Uncharacterized protein</fullName>
    </submittedName>
</protein>
<name>A0A433Q7U7_9FUNG</name>
<proteinExistence type="predicted"/>
<keyword evidence="3" id="KW-1185">Reference proteome</keyword>
<evidence type="ECO:0000256" key="1">
    <source>
        <dbReference type="SAM" id="MobiDB-lite"/>
    </source>
</evidence>
<dbReference type="AlphaFoldDB" id="A0A433Q7U7"/>
<reference evidence="2 3" key="1">
    <citation type="journal article" date="2018" name="New Phytol.">
        <title>Phylogenomics of Endogonaceae and evolution of mycorrhizas within Mucoromycota.</title>
        <authorList>
            <person name="Chang Y."/>
            <person name="Desiro A."/>
            <person name="Na H."/>
            <person name="Sandor L."/>
            <person name="Lipzen A."/>
            <person name="Clum A."/>
            <person name="Barry K."/>
            <person name="Grigoriev I.V."/>
            <person name="Martin F.M."/>
            <person name="Stajich J.E."/>
            <person name="Smith M.E."/>
            <person name="Bonito G."/>
            <person name="Spatafora J.W."/>
        </authorList>
    </citation>
    <scope>NUCLEOTIDE SEQUENCE [LARGE SCALE GENOMIC DNA]</scope>
    <source>
        <strain evidence="2 3">AD002</strain>
    </source>
</reference>
<dbReference type="EMBL" id="RBNJ01011861">
    <property type="protein sequence ID" value="RUS25847.1"/>
    <property type="molecule type" value="Genomic_DNA"/>
</dbReference>
<organism evidence="2 3">
    <name type="scientific">Jimgerdemannia flammicorona</name>
    <dbReference type="NCBI Taxonomy" id="994334"/>
    <lineage>
        <taxon>Eukaryota</taxon>
        <taxon>Fungi</taxon>
        <taxon>Fungi incertae sedis</taxon>
        <taxon>Mucoromycota</taxon>
        <taxon>Mucoromycotina</taxon>
        <taxon>Endogonomycetes</taxon>
        <taxon>Endogonales</taxon>
        <taxon>Endogonaceae</taxon>
        <taxon>Jimgerdemannia</taxon>
    </lineage>
</organism>
<gene>
    <name evidence="2" type="ORF">BC938DRAFT_471569</name>
</gene>
<accession>A0A433Q7U7</accession>
<feature type="non-terminal residue" evidence="2">
    <location>
        <position position="85"/>
    </location>
</feature>
<evidence type="ECO:0000313" key="2">
    <source>
        <dbReference type="EMBL" id="RUS25847.1"/>
    </source>
</evidence>
<evidence type="ECO:0000313" key="3">
    <source>
        <dbReference type="Proteomes" id="UP000274822"/>
    </source>
</evidence>
<feature type="compositionally biased region" description="Basic and acidic residues" evidence="1">
    <location>
        <begin position="32"/>
        <end position="53"/>
    </location>
</feature>
<comment type="caution">
    <text evidence="2">The sequence shown here is derived from an EMBL/GenBank/DDBJ whole genome shotgun (WGS) entry which is preliminary data.</text>
</comment>
<dbReference type="Proteomes" id="UP000274822">
    <property type="component" value="Unassembled WGS sequence"/>
</dbReference>
<feature type="region of interest" description="Disordered" evidence="1">
    <location>
        <begin position="27"/>
        <end position="73"/>
    </location>
</feature>
<sequence length="85" mass="9137">MVMDAFRRPAMRARLAPMITWASCAGDGVADSSKEGITDSSKEGITDSSKEGIADSGEESVDPGDRQRVINQPRGKFHVVKLTVD</sequence>